<proteinExistence type="predicted"/>
<evidence type="ECO:0000313" key="5">
    <source>
        <dbReference type="EMBL" id="MFC0262401.1"/>
    </source>
</evidence>
<dbReference type="Proteomes" id="UP001589797">
    <property type="component" value="Unassembled WGS sequence"/>
</dbReference>
<evidence type="ECO:0000259" key="4">
    <source>
        <dbReference type="PROSITE" id="PS01124"/>
    </source>
</evidence>
<dbReference type="PANTHER" id="PTHR43280:SF32">
    <property type="entry name" value="TRANSCRIPTIONAL REGULATORY PROTEIN"/>
    <property type="match status" value="1"/>
</dbReference>
<organism evidence="5 6">
    <name type="scientific">Fontibacter flavus</name>
    <dbReference type="NCBI Taxonomy" id="654838"/>
    <lineage>
        <taxon>Bacteria</taxon>
        <taxon>Pseudomonadati</taxon>
        <taxon>Bacteroidota</taxon>
        <taxon>Cytophagia</taxon>
        <taxon>Cytophagales</taxon>
        <taxon>Cyclobacteriaceae</taxon>
        <taxon>Fontibacter</taxon>
    </lineage>
</organism>
<comment type="caution">
    <text evidence="5">The sequence shown here is derived from an EMBL/GenBank/DDBJ whole genome shotgun (WGS) entry which is preliminary data.</text>
</comment>
<evidence type="ECO:0000256" key="1">
    <source>
        <dbReference type="ARBA" id="ARBA00023015"/>
    </source>
</evidence>
<evidence type="ECO:0000256" key="2">
    <source>
        <dbReference type="ARBA" id="ARBA00023125"/>
    </source>
</evidence>
<name>A0ABV6FRC0_9BACT</name>
<evidence type="ECO:0000256" key="3">
    <source>
        <dbReference type="ARBA" id="ARBA00023163"/>
    </source>
</evidence>
<dbReference type="Pfam" id="PF12833">
    <property type="entry name" value="HTH_18"/>
    <property type="match status" value="1"/>
</dbReference>
<dbReference type="InterPro" id="IPR018060">
    <property type="entry name" value="HTH_AraC"/>
</dbReference>
<dbReference type="EMBL" id="JBHLWI010000015">
    <property type="protein sequence ID" value="MFC0262401.1"/>
    <property type="molecule type" value="Genomic_DNA"/>
</dbReference>
<dbReference type="PRINTS" id="PR00032">
    <property type="entry name" value="HTHARAC"/>
</dbReference>
<dbReference type="InterPro" id="IPR009057">
    <property type="entry name" value="Homeodomain-like_sf"/>
</dbReference>
<dbReference type="PANTHER" id="PTHR43280">
    <property type="entry name" value="ARAC-FAMILY TRANSCRIPTIONAL REGULATOR"/>
    <property type="match status" value="1"/>
</dbReference>
<dbReference type="Pfam" id="PF02311">
    <property type="entry name" value="AraC_binding"/>
    <property type="match status" value="1"/>
</dbReference>
<evidence type="ECO:0000313" key="6">
    <source>
        <dbReference type="Proteomes" id="UP001589797"/>
    </source>
</evidence>
<sequence length="285" mass="33353">MGKPKDNNTLFPILDLQEFQANNLGGLCILDHSIQGKNIIETPHKHDFFLFFLIEKGKGHHRIDFNSYPVNDRQLHILLPGQVHDWALDKNTKGFQLMIGKNEFETIGGYLFYATFLHTQYSVIDLQEEEFRLLFHEFDQIYQESQKPEPDKDLIQWRCKIAIKLIIREREKNSDHSKRPLIPDLVMQYISLIDKFYKSEKSMSFYADQLHVTPNYLNIICKKSLGQTAYSLIKSRIALESKRLLSISSISVKELAFELGFRDPANFSKFFREETGLSPSDFRKK</sequence>
<feature type="domain" description="HTH araC/xylS-type" evidence="4">
    <location>
        <begin position="187"/>
        <end position="285"/>
    </location>
</feature>
<gene>
    <name evidence="5" type="ORF">ACFFIP_06870</name>
</gene>
<protein>
    <submittedName>
        <fullName evidence="5">Helix-turn-helix transcriptional regulator</fullName>
    </submittedName>
</protein>
<accession>A0ABV6FRC0</accession>
<dbReference type="SUPFAM" id="SSF51215">
    <property type="entry name" value="Regulatory protein AraC"/>
    <property type="match status" value="1"/>
</dbReference>
<dbReference type="RefSeq" id="WP_382386842.1">
    <property type="nucleotide sequence ID" value="NZ_JBHLWI010000015.1"/>
</dbReference>
<dbReference type="InterPro" id="IPR003313">
    <property type="entry name" value="AraC-bd"/>
</dbReference>
<keyword evidence="2" id="KW-0238">DNA-binding</keyword>
<reference evidence="5 6" key="1">
    <citation type="submission" date="2024-09" db="EMBL/GenBank/DDBJ databases">
        <authorList>
            <person name="Sun Q."/>
            <person name="Mori K."/>
        </authorList>
    </citation>
    <scope>NUCLEOTIDE SEQUENCE [LARGE SCALE GENOMIC DNA]</scope>
    <source>
        <strain evidence="5 6">CCM 7650</strain>
    </source>
</reference>
<dbReference type="Gene3D" id="1.10.10.60">
    <property type="entry name" value="Homeodomain-like"/>
    <property type="match status" value="1"/>
</dbReference>
<keyword evidence="3" id="KW-0804">Transcription</keyword>
<dbReference type="PROSITE" id="PS01124">
    <property type="entry name" value="HTH_ARAC_FAMILY_2"/>
    <property type="match status" value="1"/>
</dbReference>
<dbReference type="InterPro" id="IPR037923">
    <property type="entry name" value="HTH-like"/>
</dbReference>
<dbReference type="InterPro" id="IPR020449">
    <property type="entry name" value="Tscrpt_reg_AraC-type_HTH"/>
</dbReference>
<keyword evidence="1" id="KW-0805">Transcription regulation</keyword>
<keyword evidence="6" id="KW-1185">Reference proteome</keyword>
<dbReference type="SUPFAM" id="SSF46689">
    <property type="entry name" value="Homeodomain-like"/>
    <property type="match status" value="1"/>
</dbReference>
<dbReference type="SMART" id="SM00342">
    <property type="entry name" value="HTH_ARAC"/>
    <property type="match status" value="1"/>
</dbReference>